<evidence type="ECO:0000313" key="3">
    <source>
        <dbReference type="EMBL" id="ESR42712.1"/>
    </source>
</evidence>
<evidence type="ECO:0000256" key="2">
    <source>
        <dbReference type="ARBA" id="ARBA00023180"/>
    </source>
</evidence>
<evidence type="ECO:0000313" key="4">
    <source>
        <dbReference type="Proteomes" id="UP000030687"/>
    </source>
</evidence>
<keyword evidence="2" id="KW-0325">Glycoprotein</keyword>
<proteinExistence type="inferred from homology"/>
<dbReference type="eggNOG" id="KOG3160">
    <property type="taxonomic scope" value="Eukaryota"/>
</dbReference>
<dbReference type="STRING" id="85681.V4SPW0"/>
<accession>V4SPW0</accession>
<dbReference type="Pfam" id="PF03227">
    <property type="entry name" value="GILT"/>
    <property type="match status" value="1"/>
</dbReference>
<sequence length="258" mass="29467">MNLSNAPFQKMLFQWTWKELNEDEFVPWVTVNGEPLGHDLLNFVKYVCKAYKGSYVPEACKPLPPAARANNADKDEKVNLSVYYESLSDTGAEFITHDLGKVFEKGLTSIVNLRLIPWGKAQIVEPNETIVCEHGEDECYFNVIHACAIKAWPEQLLHFTFIKCLEETSWGPTLDKEKVWRTCCQNLKLSPNLIKDCYDNGTGRWDYGNFVKYVCEAYSGSHVPEACKEMPKSAKTSAAEKETAILLKQMRPKWNIGW</sequence>
<keyword evidence="4" id="KW-1185">Reference proteome</keyword>
<organism evidence="3 4">
    <name type="scientific">Citrus clementina</name>
    <name type="common">Clementine</name>
    <name type="synonym">Citrus deliciosa x Citrus sinensis</name>
    <dbReference type="NCBI Taxonomy" id="85681"/>
    <lineage>
        <taxon>Eukaryota</taxon>
        <taxon>Viridiplantae</taxon>
        <taxon>Streptophyta</taxon>
        <taxon>Embryophyta</taxon>
        <taxon>Tracheophyta</taxon>
        <taxon>Spermatophyta</taxon>
        <taxon>Magnoliopsida</taxon>
        <taxon>eudicotyledons</taxon>
        <taxon>Gunneridae</taxon>
        <taxon>Pentapetalae</taxon>
        <taxon>rosids</taxon>
        <taxon>malvids</taxon>
        <taxon>Sapindales</taxon>
        <taxon>Rutaceae</taxon>
        <taxon>Aurantioideae</taxon>
        <taxon>Citrus</taxon>
    </lineage>
</organism>
<name>V4SPW0_CITCL</name>
<dbReference type="GO" id="GO:0016671">
    <property type="term" value="F:oxidoreductase activity, acting on a sulfur group of donors, disulfide as acceptor"/>
    <property type="evidence" value="ECO:0007669"/>
    <property type="project" value="InterPro"/>
</dbReference>
<dbReference type="AlphaFoldDB" id="V4SPW0"/>
<dbReference type="Gramene" id="ESR42712">
    <property type="protein sequence ID" value="ESR42712"/>
    <property type="gene ID" value="CICLE_v10013451mg"/>
</dbReference>
<dbReference type="PANTHER" id="PTHR13234">
    <property type="entry name" value="GAMMA-INTERFERON INDUCIBLE LYSOSOMAL THIOL REDUCTASE GILT"/>
    <property type="match status" value="1"/>
</dbReference>
<gene>
    <name evidence="3" type="ORF">CICLE_v10013451mg</name>
</gene>
<dbReference type="InterPro" id="IPR004911">
    <property type="entry name" value="Interferon-induced_GILT"/>
</dbReference>
<dbReference type="PANTHER" id="PTHR13234:SF64">
    <property type="entry name" value="SAPOSIN A-TYPE DOMAIN-CONTAINING PROTEIN"/>
    <property type="match status" value="1"/>
</dbReference>
<protein>
    <submittedName>
        <fullName evidence="3">Uncharacterized protein</fullName>
    </submittedName>
</protein>
<evidence type="ECO:0000256" key="1">
    <source>
        <dbReference type="ARBA" id="ARBA00005679"/>
    </source>
</evidence>
<dbReference type="InParanoid" id="V4SPW0"/>
<dbReference type="EMBL" id="KI536861">
    <property type="protein sequence ID" value="ESR42712.1"/>
    <property type="molecule type" value="Genomic_DNA"/>
</dbReference>
<dbReference type="Proteomes" id="UP000030687">
    <property type="component" value="Unassembled WGS sequence"/>
</dbReference>
<comment type="similarity">
    <text evidence="1">Belongs to the GILT family.</text>
</comment>
<dbReference type="GO" id="GO:0005576">
    <property type="term" value="C:extracellular region"/>
    <property type="evidence" value="ECO:0007669"/>
    <property type="project" value="UniProtKB-SubCell"/>
</dbReference>
<reference evidence="3 4" key="1">
    <citation type="submission" date="2013-10" db="EMBL/GenBank/DDBJ databases">
        <authorList>
            <consortium name="International Citrus Genome Consortium"/>
            <person name="Jenkins J."/>
            <person name="Schmutz J."/>
            <person name="Prochnik S."/>
            <person name="Rokhsar D."/>
            <person name="Gmitter F."/>
            <person name="Ollitrault P."/>
            <person name="Machado M."/>
            <person name="Talon M."/>
            <person name="Wincker P."/>
            <person name="Jaillon O."/>
            <person name="Morgante M."/>
        </authorList>
    </citation>
    <scope>NUCLEOTIDE SEQUENCE</scope>
    <source>
        <strain evidence="4">cv. Clemenules</strain>
    </source>
</reference>
<dbReference type="KEGG" id="cic:CICLE_v10013451mg"/>